<protein>
    <recommendedName>
        <fullName evidence="8">Protein FMP52, mitochondrial</fullName>
    </recommendedName>
    <alternativeName>
        <fullName evidence="7">Protein fmp52, mitochondrial</fullName>
    </alternativeName>
</protein>
<dbReference type="InterPro" id="IPR014843">
    <property type="entry name" value="Him1/Fmp52"/>
</dbReference>
<gene>
    <name evidence="9" type="primary">FMP52</name>
    <name evidence="9" type="ORF">ZYGM_004835</name>
</gene>
<dbReference type="Pfam" id="PF08732">
    <property type="entry name" value="HIM1"/>
    <property type="match status" value="1"/>
</dbReference>
<comment type="similarity">
    <text evidence="2">Belongs to the FMP52 family.</text>
</comment>
<evidence type="ECO:0000256" key="6">
    <source>
        <dbReference type="ARBA" id="ARBA00023136"/>
    </source>
</evidence>
<comment type="caution">
    <text evidence="9">The sequence shown here is derived from an EMBL/GenBank/DDBJ whole genome shotgun (WGS) entry which is preliminary data.</text>
</comment>
<evidence type="ECO:0000256" key="3">
    <source>
        <dbReference type="ARBA" id="ARBA00022787"/>
    </source>
</evidence>
<dbReference type="Gene3D" id="3.40.50.720">
    <property type="entry name" value="NAD(P)-binding Rossmann-like Domain"/>
    <property type="match status" value="1"/>
</dbReference>
<organism evidence="9 10">
    <name type="scientific">Zygosaccharomyces mellis</name>
    <dbReference type="NCBI Taxonomy" id="42258"/>
    <lineage>
        <taxon>Eukaryota</taxon>
        <taxon>Fungi</taxon>
        <taxon>Dikarya</taxon>
        <taxon>Ascomycota</taxon>
        <taxon>Saccharomycotina</taxon>
        <taxon>Saccharomycetes</taxon>
        <taxon>Saccharomycetales</taxon>
        <taxon>Saccharomycetaceae</taxon>
        <taxon>Zygosaccharomyces</taxon>
    </lineage>
</organism>
<dbReference type="CDD" id="cd05250">
    <property type="entry name" value="CC3_like_SDR_a"/>
    <property type="match status" value="1"/>
</dbReference>
<sequence length="225" mass="24377">MSALVLGATGLCGSFLLKNAVSSNKFSEVFTIARRELPANADNVKQIIETDNKKWGKLFPEYGIKVYFSSLGTTRAAAGSMDNFYKIDHDLNIEMAKAAKEKGCTTMVLVSSIGANENSMFPYLKVKGDIEKDILALNFDHTIILRPGVLLGRQEKRRFTESIVSKLGSAIYGTPLQSLMGHPVYGEDVGKVGVDLALQSVAPGAKFDKVKIVSSAEIINLASKI</sequence>
<evidence type="ECO:0000256" key="8">
    <source>
        <dbReference type="ARBA" id="ARBA00074024"/>
    </source>
</evidence>
<dbReference type="InterPro" id="IPR036291">
    <property type="entry name" value="NAD(P)-bd_dom_sf"/>
</dbReference>
<evidence type="ECO:0000256" key="5">
    <source>
        <dbReference type="ARBA" id="ARBA00023128"/>
    </source>
</evidence>
<comment type="subcellular location">
    <subcellularLocation>
        <location evidence="1">Mitochondrion outer membrane</location>
        <topology evidence="1">Peripheral membrane protein</topology>
    </subcellularLocation>
</comment>
<dbReference type="GO" id="GO:0005741">
    <property type="term" value="C:mitochondrial outer membrane"/>
    <property type="evidence" value="ECO:0007669"/>
    <property type="project" value="UniProtKB-SubCell"/>
</dbReference>
<evidence type="ECO:0000256" key="2">
    <source>
        <dbReference type="ARBA" id="ARBA00006617"/>
    </source>
</evidence>
<dbReference type="AlphaFoldDB" id="A0A4C2E361"/>
<keyword evidence="6" id="KW-0472">Membrane</keyword>
<dbReference type="SUPFAM" id="SSF51735">
    <property type="entry name" value="NAD(P)-binding Rossmann-fold domains"/>
    <property type="match status" value="1"/>
</dbReference>
<evidence type="ECO:0000313" key="10">
    <source>
        <dbReference type="Proteomes" id="UP000301737"/>
    </source>
</evidence>
<keyword evidence="10" id="KW-1185">Reference proteome</keyword>
<evidence type="ECO:0000256" key="1">
    <source>
        <dbReference type="ARBA" id="ARBA00004450"/>
    </source>
</evidence>
<evidence type="ECO:0000313" key="9">
    <source>
        <dbReference type="EMBL" id="GCE97746.1"/>
    </source>
</evidence>
<evidence type="ECO:0000256" key="7">
    <source>
        <dbReference type="ARBA" id="ARBA00071738"/>
    </source>
</evidence>
<dbReference type="GO" id="GO:0051170">
    <property type="term" value="P:import into nucleus"/>
    <property type="evidence" value="ECO:0007669"/>
    <property type="project" value="TreeGrafter"/>
</dbReference>
<dbReference type="PANTHER" id="PTHR14097">
    <property type="entry name" value="OXIDOREDUCTASE HTATIP2"/>
    <property type="match status" value="1"/>
</dbReference>
<keyword evidence="3" id="KW-1000">Mitochondrion outer membrane</keyword>
<dbReference type="Proteomes" id="UP000301737">
    <property type="component" value="Unassembled WGS sequence"/>
</dbReference>
<keyword evidence="5" id="KW-0496">Mitochondrion</keyword>
<evidence type="ECO:0000256" key="4">
    <source>
        <dbReference type="ARBA" id="ARBA00022946"/>
    </source>
</evidence>
<dbReference type="PANTHER" id="PTHR14097:SF7">
    <property type="entry name" value="OXIDOREDUCTASE HTATIP2"/>
    <property type="match status" value="1"/>
</dbReference>
<name>A0A4C2E361_9SACH</name>
<reference evidence="9 10" key="1">
    <citation type="submission" date="2019-01" db="EMBL/GenBank/DDBJ databases">
        <title>Draft Genome Sequencing of Zygosaccharomyces mellis Ca-7.</title>
        <authorList>
            <person name="Shiwa Y."/>
            <person name="Kanesaki Y."/>
            <person name="Ishige T."/>
            <person name="Mura K."/>
            <person name="Hori T."/>
            <person name="Tamura T."/>
        </authorList>
    </citation>
    <scope>NUCLEOTIDE SEQUENCE [LARGE SCALE GENOMIC DNA]</scope>
    <source>
        <strain evidence="9 10">Ca-7</strain>
    </source>
</reference>
<dbReference type="EMBL" id="BIMX01000002">
    <property type="protein sequence ID" value="GCE97746.1"/>
    <property type="molecule type" value="Genomic_DNA"/>
</dbReference>
<accession>A0A4C2E361</accession>
<dbReference type="OrthoDB" id="430436at2759"/>
<keyword evidence="4" id="KW-0809">Transit peptide</keyword>
<dbReference type="FunFam" id="3.40.50.720:FF:000366">
    <property type="entry name" value="Protein FMP52, mitochondrial"/>
    <property type="match status" value="1"/>
</dbReference>
<proteinExistence type="inferred from homology"/>